<dbReference type="STRING" id="1280941.HY2_12000"/>
<sequence length="421" mass="47132">MSKTGKKVKITKRVVDLADPKKSPYIIWDKELPGFGLRVAANGRKAYIVSYRVGVGRGAKQRRVSIAGSNTMTCEMARKEAQVYLANARLGEDRREEIDAAAKAKADITVAKAIEIWHAEAAHRNRRTGKARDPRNIRNEMSRMDAHLIPAIGNKKLRELTRRDVELLRDDITAGRTAVIQKTKKHGVRRATGGTGTAKRTMVSFKSVLAYMKDIGFVDQNVAANLRLAPDGKKERYLSVAEAHRLGKCLDEWEQMDRRVTGITIIRLLLMTGARTKEIEELKWSEIDFDRSFFRFEETKSGRSIRPISPQVLAILKGLPRLHPTWVFLNNAGTGPYCGTQAVWRLVREEAGLPDVRKHDLRHSFASFALANGLSLPVIGTLLGHSRPETTQRYAHLSDRHAMEAAKSVGLAVMNALEGRE</sequence>
<reference evidence="5 6" key="1">
    <citation type="submission" date="2013-04" db="EMBL/GenBank/DDBJ databases">
        <title>Hyphomonas sp. T24B3 Genome Sequencing.</title>
        <authorList>
            <person name="Lai Q."/>
            <person name="Shao Z."/>
        </authorList>
    </citation>
    <scope>NUCLEOTIDE SEQUENCE [LARGE SCALE GENOMIC DNA]</scope>
    <source>
        <strain evidence="5 6">T24B3</strain>
    </source>
</reference>
<dbReference type="InterPro" id="IPR002104">
    <property type="entry name" value="Integrase_catalytic"/>
</dbReference>
<dbReference type="Gene3D" id="1.10.443.10">
    <property type="entry name" value="Intergrase catalytic core"/>
    <property type="match status" value="1"/>
</dbReference>
<dbReference type="Pfam" id="PF13356">
    <property type="entry name" value="Arm-DNA-bind_3"/>
    <property type="match status" value="1"/>
</dbReference>
<keyword evidence="2" id="KW-0229">DNA integration</keyword>
<comment type="caution">
    <text evidence="5">The sequence shown here is derived from an EMBL/GenBank/DDBJ whole genome shotgun (WGS) entry which is preliminary data.</text>
</comment>
<dbReference type="OrthoDB" id="6388170at2"/>
<dbReference type="Gene3D" id="3.30.160.390">
    <property type="entry name" value="Integrase, DNA-binding domain"/>
    <property type="match status" value="1"/>
</dbReference>
<dbReference type="PROSITE" id="PS51898">
    <property type="entry name" value="TYR_RECOMBINASE"/>
    <property type="match status" value="1"/>
</dbReference>
<dbReference type="AlphaFoldDB" id="A0A062U560"/>
<name>A0A062U560_9PROT</name>
<dbReference type="InterPro" id="IPR011010">
    <property type="entry name" value="DNA_brk_join_enz"/>
</dbReference>
<evidence type="ECO:0000313" key="5">
    <source>
        <dbReference type="EMBL" id="RAN31436.1"/>
    </source>
</evidence>
<dbReference type="GO" id="GO:0006310">
    <property type="term" value="P:DNA recombination"/>
    <property type="evidence" value="ECO:0007669"/>
    <property type="project" value="UniProtKB-KW"/>
</dbReference>
<dbReference type="InterPro" id="IPR010998">
    <property type="entry name" value="Integrase_recombinase_N"/>
</dbReference>
<dbReference type="GO" id="GO:0015074">
    <property type="term" value="P:DNA integration"/>
    <property type="evidence" value="ECO:0007669"/>
    <property type="project" value="UniProtKB-KW"/>
</dbReference>
<dbReference type="InterPro" id="IPR013762">
    <property type="entry name" value="Integrase-like_cat_sf"/>
</dbReference>
<dbReference type="InterPro" id="IPR038488">
    <property type="entry name" value="Integrase_DNA-bd_sf"/>
</dbReference>
<dbReference type="GO" id="GO:0003677">
    <property type="term" value="F:DNA binding"/>
    <property type="evidence" value="ECO:0007669"/>
    <property type="project" value="UniProtKB-KW"/>
</dbReference>
<dbReference type="SUPFAM" id="SSF56349">
    <property type="entry name" value="DNA breaking-rejoining enzymes"/>
    <property type="match status" value="1"/>
</dbReference>
<dbReference type="eggNOG" id="COG0582">
    <property type="taxonomic scope" value="Bacteria"/>
</dbReference>
<dbReference type="CDD" id="cd00796">
    <property type="entry name" value="INT_Rci_Hp1_C"/>
    <property type="match status" value="1"/>
</dbReference>
<gene>
    <name evidence="5" type="ORF">HY3_16630</name>
</gene>
<proteinExistence type="inferred from homology"/>
<evidence type="ECO:0000256" key="3">
    <source>
        <dbReference type="ARBA" id="ARBA00023125"/>
    </source>
</evidence>
<accession>A0A062U560</accession>
<protein>
    <submittedName>
        <fullName evidence="5">Uncharacterized protein</fullName>
    </submittedName>
</protein>
<dbReference type="Gene3D" id="1.10.150.130">
    <property type="match status" value="1"/>
</dbReference>
<keyword evidence="3" id="KW-0238">DNA-binding</keyword>
<evidence type="ECO:0000256" key="4">
    <source>
        <dbReference type="ARBA" id="ARBA00023172"/>
    </source>
</evidence>
<keyword evidence="6" id="KW-1185">Reference proteome</keyword>
<evidence type="ECO:0000313" key="6">
    <source>
        <dbReference type="Proteomes" id="UP000249123"/>
    </source>
</evidence>
<dbReference type="Pfam" id="PF00589">
    <property type="entry name" value="Phage_integrase"/>
    <property type="match status" value="1"/>
</dbReference>
<dbReference type="InterPro" id="IPR050808">
    <property type="entry name" value="Phage_Integrase"/>
</dbReference>
<keyword evidence="4" id="KW-0233">DNA recombination</keyword>
<comment type="similarity">
    <text evidence="1">Belongs to the 'phage' integrase family.</text>
</comment>
<dbReference type="EMBL" id="AWFB01000049">
    <property type="protein sequence ID" value="RAN31436.1"/>
    <property type="molecule type" value="Genomic_DNA"/>
</dbReference>
<dbReference type="InterPro" id="IPR025166">
    <property type="entry name" value="Integrase_DNA_bind_dom"/>
</dbReference>
<dbReference type="RefSeq" id="WP_034826047.1">
    <property type="nucleotide sequence ID" value="NZ_AWFA01000016.1"/>
</dbReference>
<dbReference type="Proteomes" id="UP000249123">
    <property type="component" value="Unassembled WGS sequence"/>
</dbReference>
<organism evidence="5 6">
    <name type="scientific">Hyphomonas pacifica</name>
    <dbReference type="NCBI Taxonomy" id="1280941"/>
    <lineage>
        <taxon>Bacteria</taxon>
        <taxon>Pseudomonadati</taxon>
        <taxon>Pseudomonadota</taxon>
        <taxon>Alphaproteobacteria</taxon>
        <taxon>Hyphomonadales</taxon>
        <taxon>Hyphomonadaceae</taxon>
        <taxon>Hyphomonas</taxon>
    </lineage>
</organism>
<evidence type="ECO:0000256" key="1">
    <source>
        <dbReference type="ARBA" id="ARBA00008857"/>
    </source>
</evidence>
<dbReference type="PANTHER" id="PTHR30629">
    <property type="entry name" value="PROPHAGE INTEGRASE"/>
    <property type="match status" value="1"/>
</dbReference>
<dbReference type="PANTHER" id="PTHR30629:SF2">
    <property type="entry name" value="PROPHAGE INTEGRASE INTS-RELATED"/>
    <property type="match status" value="1"/>
</dbReference>
<evidence type="ECO:0000256" key="2">
    <source>
        <dbReference type="ARBA" id="ARBA00022908"/>
    </source>
</evidence>